<dbReference type="EMBL" id="SOSA01000937">
    <property type="protein sequence ID" value="THC88104.1"/>
    <property type="molecule type" value="Genomic_DNA"/>
</dbReference>
<evidence type="ECO:0000313" key="3">
    <source>
        <dbReference type="Proteomes" id="UP000308092"/>
    </source>
</evidence>
<gene>
    <name evidence="2" type="ORF">EYZ11_012452</name>
</gene>
<sequence>MQHCGRAEAFDQLGARWFEEPASSVLSMAERLLRGQGRGALWMRSSQAPFAETVRPHARHAPELAPDMSEDRSRLEMGIADLRL</sequence>
<organism evidence="2 3">
    <name type="scientific">Aspergillus tanneri</name>
    <dbReference type="NCBI Taxonomy" id="1220188"/>
    <lineage>
        <taxon>Eukaryota</taxon>
        <taxon>Fungi</taxon>
        <taxon>Dikarya</taxon>
        <taxon>Ascomycota</taxon>
        <taxon>Pezizomycotina</taxon>
        <taxon>Eurotiomycetes</taxon>
        <taxon>Eurotiomycetidae</taxon>
        <taxon>Eurotiales</taxon>
        <taxon>Aspergillaceae</taxon>
        <taxon>Aspergillus</taxon>
        <taxon>Aspergillus subgen. Circumdati</taxon>
    </lineage>
</organism>
<feature type="region of interest" description="Disordered" evidence="1">
    <location>
        <begin position="53"/>
        <end position="72"/>
    </location>
</feature>
<proteinExistence type="predicted"/>
<keyword evidence="3" id="KW-1185">Reference proteome</keyword>
<evidence type="ECO:0000256" key="1">
    <source>
        <dbReference type="SAM" id="MobiDB-lite"/>
    </source>
</evidence>
<evidence type="ECO:0000313" key="2">
    <source>
        <dbReference type="EMBL" id="THC88104.1"/>
    </source>
</evidence>
<dbReference type="Proteomes" id="UP000308092">
    <property type="component" value="Unassembled WGS sequence"/>
</dbReference>
<comment type="caution">
    <text evidence="2">The sequence shown here is derived from an EMBL/GenBank/DDBJ whole genome shotgun (WGS) entry which is preliminary data.</text>
</comment>
<accession>A0A4V3UMP6</accession>
<dbReference type="AlphaFoldDB" id="A0A4V3UMP6"/>
<dbReference type="VEuPathDB" id="FungiDB:EYZ11_012452"/>
<reference evidence="2 3" key="1">
    <citation type="submission" date="2019-03" db="EMBL/GenBank/DDBJ databases">
        <title>The genome sequence of a newly discovered highly antifungal drug resistant Aspergillus species, Aspergillus tanneri NIH 1004.</title>
        <authorList>
            <person name="Mounaud S."/>
            <person name="Singh I."/>
            <person name="Joardar V."/>
            <person name="Pakala S."/>
            <person name="Pakala S."/>
            <person name="Venepally P."/>
            <person name="Hoover J."/>
            <person name="Nierman W."/>
            <person name="Chung J."/>
            <person name="Losada L."/>
        </authorList>
    </citation>
    <scope>NUCLEOTIDE SEQUENCE [LARGE SCALE GENOMIC DNA]</scope>
    <source>
        <strain evidence="2 3">NIH1004</strain>
    </source>
</reference>
<name>A0A4V3UMP6_9EURO</name>
<protein>
    <submittedName>
        <fullName evidence="2">Uncharacterized protein</fullName>
    </submittedName>
</protein>